<accession>A0A9N7UQK6</accession>
<evidence type="ECO:0000313" key="2">
    <source>
        <dbReference type="EMBL" id="CAB1434677.1"/>
    </source>
</evidence>
<feature type="region of interest" description="Disordered" evidence="1">
    <location>
        <begin position="16"/>
        <end position="50"/>
    </location>
</feature>
<dbReference type="GO" id="GO:0034237">
    <property type="term" value="F:protein kinase A regulatory subunit binding"/>
    <property type="evidence" value="ECO:0007669"/>
    <property type="project" value="InterPro"/>
</dbReference>
<keyword evidence="3" id="KW-1185">Reference proteome</keyword>
<dbReference type="EMBL" id="CADEAL010001680">
    <property type="protein sequence ID" value="CAB1434677.1"/>
    <property type="molecule type" value="Genomic_DNA"/>
</dbReference>
<gene>
    <name evidence="2" type="ORF">PLEPLA_LOCUS22725</name>
</gene>
<sequence>MGCTESRFWPRSCSHKQTDDVINEPRREETKSFLEDVKEPEGVLRPEETETDTRSLTLLPVSEPVLELAQKMSQDIVAQALQLFWEVEIQYNNLPFIDMLQEFSFSSQKHVCNMLSECLRCCEEIYVPRHRQRDDGLCVRRSGGVSSGVTAAADRNKQTDSSSFRIRTQHVTESVVSYTRGE</sequence>
<reference evidence="2" key="1">
    <citation type="submission" date="2020-03" db="EMBL/GenBank/DDBJ databases">
        <authorList>
            <person name="Weist P."/>
        </authorList>
    </citation>
    <scope>NUCLEOTIDE SEQUENCE</scope>
</reference>
<evidence type="ECO:0000313" key="3">
    <source>
        <dbReference type="Proteomes" id="UP001153269"/>
    </source>
</evidence>
<dbReference type="AlphaFoldDB" id="A0A9N7UQK6"/>
<evidence type="ECO:0000256" key="1">
    <source>
        <dbReference type="SAM" id="MobiDB-lite"/>
    </source>
</evidence>
<protein>
    <submittedName>
        <fullName evidence="2">Uncharacterized protein</fullName>
    </submittedName>
</protein>
<comment type="caution">
    <text evidence="2">The sequence shown here is derived from an EMBL/GenBank/DDBJ whole genome shotgun (WGS) entry which is preliminary data.</text>
</comment>
<dbReference type="Proteomes" id="UP001153269">
    <property type="component" value="Unassembled WGS sequence"/>
</dbReference>
<dbReference type="InterPro" id="IPR027969">
    <property type="entry name" value="Small_membr_AKAP"/>
</dbReference>
<dbReference type="Pfam" id="PF15127">
    <property type="entry name" value="SmAKAP"/>
    <property type="match status" value="1"/>
</dbReference>
<organism evidence="2 3">
    <name type="scientific">Pleuronectes platessa</name>
    <name type="common">European plaice</name>
    <dbReference type="NCBI Taxonomy" id="8262"/>
    <lineage>
        <taxon>Eukaryota</taxon>
        <taxon>Metazoa</taxon>
        <taxon>Chordata</taxon>
        <taxon>Craniata</taxon>
        <taxon>Vertebrata</taxon>
        <taxon>Euteleostomi</taxon>
        <taxon>Actinopterygii</taxon>
        <taxon>Neopterygii</taxon>
        <taxon>Teleostei</taxon>
        <taxon>Neoteleostei</taxon>
        <taxon>Acanthomorphata</taxon>
        <taxon>Carangaria</taxon>
        <taxon>Pleuronectiformes</taxon>
        <taxon>Pleuronectoidei</taxon>
        <taxon>Pleuronectidae</taxon>
        <taxon>Pleuronectes</taxon>
    </lineage>
</organism>
<name>A0A9N7UQK6_PLEPL</name>
<proteinExistence type="predicted"/>